<protein>
    <submittedName>
        <fullName evidence="2">Mycothiol system anti-sigma-R factor</fullName>
    </submittedName>
</protein>
<name>A0A1M5EAB4_9ACTN</name>
<evidence type="ECO:0000313" key="3">
    <source>
        <dbReference type="Proteomes" id="UP000186132"/>
    </source>
</evidence>
<dbReference type="STRING" id="1206085.SAMN05443575_0833"/>
<keyword evidence="3" id="KW-1185">Reference proteome</keyword>
<dbReference type="Pfam" id="PF13490">
    <property type="entry name" value="zf-HC2"/>
    <property type="match status" value="1"/>
</dbReference>
<proteinExistence type="predicted"/>
<evidence type="ECO:0000313" key="2">
    <source>
        <dbReference type="EMBL" id="SHF76135.1"/>
    </source>
</evidence>
<dbReference type="NCBIfam" id="TIGR03988">
    <property type="entry name" value="antisig_RsrA"/>
    <property type="match status" value="1"/>
</dbReference>
<sequence>MGAMGFGPGNIDCDAVLADVYLYLDNETDEGLRDRIRQHLDGCAPCLAQFGIEQDVRALISRCCGSDRAPASLHQRVRLRITEASADGVTETVTEVSVERTFRPE</sequence>
<dbReference type="InterPro" id="IPR024020">
    <property type="entry name" value="Anit_sigma_mycothiol_RsrA"/>
</dbReference>
<organism evidence="2 3">
    <name type="scientific">Jatrophihabitans endophyticus</name>
    <dbReference type="NCBI Taxonomy" id="1206085"/>
    <lineage>
        <taxon>Bacteria</taxon>
        <taxon>Bacillati</taxon>
        <taxon>Actinomycetota</taxon>
        <taxon>Actinomycetes</taxon>
        <taxon>Jatrophihabitantales</taxon>
        <taxon>Jatrophihabitantaceae</taxon>
        <taxon>Jatrophihabitans</taxon>
    </lineage>
</organism>
<evidence type="ECO:0000259" key="1">
    <source>
        <dbReference type="Pfam" id="PF13490"/>
    </source>
</evidence>
<accession>A0A1M5EAB4</accession>
<reference evidence="2 3" key="1">
    <citation type="submission" date="2016-11" db="EMBL/GenBank/DDBJ databases">
        <authorList>
            <person name="Jaros S."/>
            <person name="Januszkiewicz K."/>
            <person name="Wedrychowicz H."/>
        </authorList>
    </citation>
    <scope>NUCLEOTIDE SEQUENCE [LARGE SCALE GENOMIC DNA]</scope>
    <source>
        <strain evidence="2 3">DSM 45627</strain>
    </source>
</reference>
<dbReference type="AlphaFoldDB" id="A0A1M5EAB4"/>
<gene>
    <name evidence="2" type="ORF">SAMN05443575_0833</name>
</gene>
<feature type="domain" description="Putative zinc-finger" evidence="1">
    <location>
        <begin position="13"/>
        <end position="46"/>
    </location>
</feature>
<dbReference type="RefSeq" id="WP_073386243.1">
    <property type="nucleotide sequence ID" value="NZ_FQVU01000001.1"/>
</dbReference>
<dbReference type="EMBL" id="FQVU01000001">
    <property type="protein sequence ID" value="SHF76135.1"/>
    <property type="molecule type" value="Genomic_DNA"/>
</dbReference>
<dbReference type="InterPro" id="IPR027383">
    <property type="entry name" value="Znf_put"/>
</dbReference>
<dbReference type="Proteomes" id="UP000186132">
    <property type="component" value="Unassembled WGS sequence"/>
</dbReference>